<evidence type="ECO:0000259" key="21">
    <source>
        <dbReference type="PROSITE" id="PS50113"/>
    </source>
</evidence>
<name>A0A364NTJ9_9PROT</name>
<dbReference type="SUPFAM" id="SSF47384">
    <property type="entry name" value="Homodimeric domain of signal transducing histidine kinase"/>
    <property type="match status" value="1"/>
</dbReference>
<dbReference type="PROSITE" id="PS50113">
    <property type="entry name" value="PAC"/>
    <property type="match status" value="1"/>
</dbReference>
<sequence>MNDKLQLEAERQMQDEEDLALRRLVSDGPGAGQRLLEETLHNLRVHEEELKAQNDELQQAREDIERQNNKNRDLFDCAPVGYFVLDERLSIIDVNIAGLKLIGNDRAHVIGMPFRMFVDGKVRQEVDGHFSMVKAHGNASTESRLAPHQKAPVPIILKSVRLGTEWGEGWRCLTTVMDITDRKVAEETAYRHSAELAITRDKLALIIDCMPQHIAVLDRHGVITLVNEAWRKFSIENGGSLTFCIGEYYGSVCGGVDANECPPQLNSRALLDVINGQSSGVSLEYPCHSPTEQRWFKLDISPISGVEPGAIVVHTNITSRKIMEMNVQKSRDRFSDFARSSSDWYWEMDENLRFTWFSERFSYVTGLDPQEVIGKTREWLISEISPESLADHQGDLSARRPFRDFDYAIDTGRGKKYLRISGVPVFDKECEFIGYRGTGADVTEIKEIEAQLRESKNVAEAANKAKSLFLANMSHEIRTPMNGIIGMAHLALGGELPAKQRHHIQSIKQSAQRLLGIINDILDLSKAEAGKVVIDTAPFDLANLVDEAISVVAAQASEKRLPINVRIAPEVPRGMIGDPLRIRQILLNYLSNAVKFTSSGGIDVDVQIEGGKTAPPTKLRFAVSDTGCGLTPEQQATLFQSFQQAEASTSAKFGGTGLGLAIARQLAELMGGRAGVESQYGSGSTFWFTVQFQGAVDGADCPSKFLYPIKPHNNFAHQDHSILQGAQVLLAEDDLTNQMVAVGLLEAAGMLVDVVGNGAAAVEKAASGKYEIVLMDVRMPGMDGITATRLIRENVELLDLPIVAMTANAMHEHKDECLAAGMSDFVSKPFQPEQLYGVIQNWVTGLAEASILGTAGMNAMSGRDLHLPSEISGLNVRAGLRRVAGMKKLYLSSLQSFVQEQGDIVLRLRQAIANRDFETAGRDAHTFKGLAGMIEAKEIVGITEDIEAGLEASDILGVMRLVDNLEGLFPPLLASITLAVGSSGLEFSNGD</sequence>
<evidence type="ECO:0000256" key="14">
    <source>
        <dbReference type="ARBA" id="ARBA00023306"/>
    </source>
</evidence>
<dbReference type="InterPro" id="IPR003594">
    <property type="entry name" value="HATPase_dom"/>
</dbReference>
<dbReference type="OrthoDB" id="8477070at2"/>
<dbReference type="GO" id="GO:0000155">
    <property type="term" value="F:phosphorelay sensor kinase activity"/>
    <property type="evidence" value="ECO:0007669"/>
    <property type="project" value="InterPro"/>
</dbReference>
<keyword evidence="24" id="KW-1185">Reference proteome</keyword>
<dbReference type="PROSITE" id="PS50110">
    <property type="entry name" value="RESPONSE_REGULATORY"/>
    <property type="match status" value="1"/>
</dbReference>
<dbReference type="Gene3D" id="3.30.565.10">
    <property type="entry name" value="Histidine kinase-like ATPase, C-terminal domain"/>
    <property type="match status" value="1"/>
</dbReference>
<comment type="subcellular location">
    <subcellularLocation>
        <location evidence="2">Cell membrane</location>
        <topology evidence="2">Multi-pass membrane protein</topology>
    </subcellularLocation>
</comment>
<dbReference type="InterPro" id="IPR011006">
    <property type="entry name" value="CheY-like_superfamily"/>
</dbReference>
<dbReference type="InterPro" id="IPR036890">
    <property type="entry name" value="HATPase_C_sf"/>
</dbReference>
<dbReference type="GO" id="GO:0005524">
    <property type="term" value="F:ATP binding"/>
    <property type="evidence" value="ECO:0007669"/>
    <property type="project" value="UniProtKB-KW"/>
</dbReference>
<keyword evidence="4" id="KW-1003">Cell membrane</keyword>
<dbReference type="SUPFAM" id="SSF52172">
    <property type="entry name" value="CheY-like"/>
    <property type="match status" value="1"/>
</dbReference>
<protein>
    <recommendedName>
        <fullName evidence="3">histidine kinase</fullName>
        <ecNumber evidence="3">2.7.13.3</ecNumber>
    </recommendedName>
</protein>
<dbReference type="PANTHER" id="PTHR45339">
    <property type="entry name" value="HYBRID SIGNAL TRANSDUCTION HISTIDINE KINASE J"/>
    <property type="match status" value="1"/>
</dbReference>
<feature type="modified residue" description="4-aspartylphosphate" evidence="16">
    <location>
        <position position="776"/>
    </location>
</feature>
<dbReference type="CDD" id="cd00130">
    <property type="entry name" value="PAS"/>
    <property type="match status" value="2"/>
</dbReference>
<evidence type="ECO:0000256" key="11">
    <source>
        <dbReference type="ARBA" id="ARBA00022989"/>
    </source>
</evidence>
<dbReference type="Pfam" id="PF13426">
    <property type="entry name" value="PAS_9"/>
    <property type="match status" value="2"/>
</dbReference>
<dbReference type="Pfam" id="PF02518">
    <property type="entry name" value="HATPase_c"/>
    <property type="match status" value="1"/>
</dbReference>
<dbReference type="Gene3D" id="1.10.287.130">
    <property type="match status" value="1"/>
</dbReference>
<dbReference type="InterPro" id="IPR001789">
    <property type="entry name" value="Sig_transdc_resp-reg_receiver"/>
</dbReference>
<dbReference type="AlphaFoldDB" id="A0A364NTJ9"/>
<dbReference type="PRINTS" id="PR00344">
    <property type="entry name" value="BCTRLSENSOR"/>
</dbReference>
<keyword evidence="7" id="KW-0812">Transmembrane</keyword>
<feature type="domain" description="Response regulatory" evidence="19">
    <location>
        <begin position="727"/>
        <end position="843"/>
    </location>
</feature>
<feature type="coiled-coil region" evidence="17">
    <location>
        <begin position="2"/>
        <end position="77"/>
    </location>
</feature>
<feature type="domain" description="HPt" evidence="22">
    <location>
        <begin position="886"/>
        <end position="976"/>
    </location>
</feature>
<dbReference type="InterPro" id="IPR036097">
    <property type="entry name" value="HisK_dim/P_sf"/>
</dbReference>
<dbReference type="PROSITE" id="PS50112">
    <property type="entry name" value="PAS"/>
    <property type="match status" value="1"/>
</dbReference>
<dbReference type="Gene3D" id="3.30.450.20">
    <property type="entry name" value="PAS domain"/>
    <property type="match status" value="3"/>
</dbReference>
<evidence type="ECO:0000256" key="3">
    <source>
        <dbReference type="ARBA" id="ARBA00012438"/>
    </source>
</evidence>
<dbReference type="Pfam" id="PF00072">
    <property type="entry name" value="Response_reg"/>
    <property type="match status" value="1"/>
</dbReference>
<dbReference type="SMART" id="SM00388">
    <property type="entry name" value="HisKA"/>
    <property type="match status" value="1"/>
</dbReference>
<evidence type="ECO:0000256" key="7">
    <source>
        <dbReference type="ARBA" id="ARBA00022692"/>
    </source>
</evidence>
<organism evidence="23 24">
    <name type="scientific">Paramagnetospirillum kuznetsovii</name>
    <dbReference type="NCBI Taxonomy" id="2053833"/>
    <lineage>
        <taxon>Bacteria</taxon>
        <taxon>Pseudomonadati</taxon>
        <taxon>Pseudomonadota</taxon>
        <taxon>Alphaproteobacteria</taxon>
        <taxon>Rhodospirillales</taxon>
        <taxon>Magnetospirillaceae</taxon>
        <taxon>Paramagnetospirillum</taxon>
    </lineage>
</organism>
<keyword evidence="17" id="KW-0175">Coiled coil</keyword>
<evidence type="ECO:0000256" key="12">
    <source>
        <dbReference type="ARBA" id="ARBA00023012"/>
    </source>
</evidence>
<dbReference type="EMBL" id="PGTO01000030">
    <property type="protein sequence ID" value="RAU20207.1"/>
    <property type="molecule type" value="Genomic_DNA"/>
</dbReference>
<dbReference type="GO" id="GO:0005886">
    <property type="term" value="C:plasma membrane"/>
    <property type="evidence" value="ECO:0007669"/>
    <property type="project" value="UniProtKB-SubCell"/>
</dbReference>
<dbReference type="Pfam" id="PF00512">
    <property type="entry name" value="HisKA"/>
    <property type="match status" value="1"/>
</dbReference>
<dbReference type="InterPro" id="IPR000700">
    <property type="entry name" value="PAS-assoc_C"/>
</dbReference>
<dbReference type="PANTHER" id="PTHR45339:SF1">
    <property type="entry name" value="HYBRID SIGNAL TRANSDUCTION HISTIDINE KINASE J"/>
    <property type="match status" value="1"/>
</dbReference>
<evidence type="ECO:0000259" key="19">
    <source>
        <dbReference type="PROSITE" id="PS50110"/>
    </source>
</evidence>
<dbReference type="CDD" id="cd16922">
    <property type="entry name" value="HATPase_EvgS-ArcB-TorS-like"/>
    <property type="match status" value="1"/>
</dbReference>
<dbReference type="PROSITE" id="PS50109">
    <property type="entry name" value="HIS_KIN"/>
    <property type="match status" value="1"/>
</dbReference>
<evidence type="ECO:0000256" key="16">
    <source>
        <dbReference type="PROSITE-ProRule" id="PRU00169"/>
    </source>
</evidence>
<dbReference type="InterPro" id="IPR008207">
    <property type="entry name" value="Sig_transdc_His_kin_Hpt_dom"/>
</dbReference>
<evidence type="ECO:0000313" key="24">
    <source>
        <dbReference type="Proteomes" id="UP000251075"/>
    </source>
</evidence>
<evidence type="ECO:0000256" key="4">
    <source>
        <dbReference type="ARBA" id="ARBA00022475"/>
    </source>
</evidence>
<keyword evidence="11" id="KW-1133">Transmembrane helix</keyword>
<keyword evidence="6" id="KW-0808">Transferase</keyword>
<dbReference type="InterPro" id="IPR005467">
    <property type="entry name" value="His_kinase_dom"/>
</dbReference>
<dbReference type="RefSeq" id="WP_112147299.1">
    <property type="nucleotide sequence ID" value="NZ_PGTO01000030.1"/>
</dbReference>
<dbReference type="SUPFAM" id="SSF47226">
    <property type="entry name" value="Histidine-containing phosphotransfer domain, HPT domain"/>
    <property type="match status" value="1"/>
</dbReference>
<evidence type="ECO:0000259" key="22">
    <source>
        <dbReference type="PROSITE" id="PS50894"/>
    </source>
</evidence>
<dbReference type="Pfam" id="PF01627">
    <property type="entry name" value="Hpt"/>
    <property type="match status" value="1"/>
</dbReference>
<comment type="catalytic activity">
    <reaction evidence="1">
        <text>ATP + protein L-histidine = ADP + protein N-phospho-L-histidine.</text>
        <dbReference type="EC" id="2.7.13.3"/>
    </reaction>
</comment>
<dbReference type="InterPro" id="IPR004358">
    <property type="entry name" value="Sig_transdc_His_kin-like_C"/>
</dbReference>
<dbReference type="CDD" id="cd17546">
    <property type="entry name" value="REC_hyHK_CKI1_RcsC-like"/>
    <property type="match status" value="1"/>
</dbReference>
<keyword evidence="9" id="KW-0418">Kinase</keyword>
<dbReference type="Proteomes" id="UP000251075">
    <property type="component" value="Unassembled WGS sequence"/>
</dbReference>
<dbReference type="FunFam" id="1.10.287.130:FF:000038">
    <property type="entry name" value="Sensory transduction histidine kinase"/>
    <property type="match status" value="1"/>
</dbReference>
<evidence type="ECO:0000256" key="13">
    <source>
        <dbReference type="ARBA" id="ARBA00023136"/>
    </source>
</evidence>
<dbReference type="NCBIfam" id="TIGR00229">
    <property type="entry name" value="sensory_box"/>
    <property type="match status" value="2"/>
</dbReference>
<dbReference type="InterPro" id="IPR036641">
    <property type="entry name" value="HPT_dom_sf"/>
</dbReference>
<dbReference type="PROSITE" id="PS50894">
    <property type="entry name" value="HPT"/>
    <property type="match status" value="1"/>
</dbReference>
<evidence type="ECO:0000256" key="8">
    <source>
        <dbReference type="ARBA" id="ARBA00022741"/>
    </source>
</evidence>
<feature type="domain" description="PAC" evidence="21">
    <location>
        <begin position="403"/>
        <end position="454"/>
    </location>
</feature>
<evidence type="ECO:0000256" key="15">
    <source>
        <dbReference type="PROSITE-ProRule" id="PRU00110"/>
    </source>
</evidence>
<feature type="domain" description="PAS" evidence="20">
    <location>
        <begin position="330"/>
        <end position="388"/>
    </location>
</feature>
<dbReference type="InterPro" id="IPR035965">
    <property type="entry name" value="PAS-like_dom_sf"/>
</dbReference>
<evidence type="ECO:0000256" key="9">
    <source>
        <dbReference type="ARBA" id="ARBA00022777"/>
    </source>
</evidence>
<dbReference type="FunFam" id="3.30.565.10:FF:000010">
    <property type="entry name" value="Sensor histidine kinase RcsC"/>
    <property type="match status" value="1"/>
</dbReference>
<gene>
    <name evidence="23" type="ORF">CU669_19695</name>
</gene>
<dbReference type="SMART" id="SM00091">
    <property type="entry name" value="PAS"/>
    <property type="match status" value="3"/>
</dbReference>
<keyword evidence="12" id="KW-0902">Two-component regulatory system</keyword>
<keyword evidence="5 16" id="KW-0597">Phosphoprotein</keyword>
<dbReference type="Gene3D" id="3.40.50.2300">
    <property type="match status" value="1"/>
</dbReference>
<dbReference type="InterPro" id="IPR000014">
    <property type="entry name" value="PAS"/>
</dbReference>
<dbReference type="SMART" id="SM00448">
    <property type="entry name" value="REC"/>
    <property type="match status" value="1"/>
</dbReference>
<evidence type="ECO:0000256" key="6">
    <source>
        <dbReference type="ARBA" id="ARBA00022679"/>
    </source>
</evidence>
<feature type="domain" description="Histidine kinase" evidence="18">
    <location>
        <begin position="472"/>
        <end position="694"/>
    </location>
</feature>
<feature type="modified residue" description="Phosphohistidine" evidence="15">
    <location>
        <position position="925"/>
    </location>
</feature>
<evidence type="ECO:0000256" key="10">
    <source>
        <dbReference type="ARBA" id="ARBA00022840"/>
    </source>
</evidence>
<comment type="caution">
    <text evidence="23">The sequence shown here is derived from an EMBL/GenBank/DDBJ whole genome shotgun (WGS) entry which is preliminary data.</text>
</comment>
<evidence type="ECO:0000256" key="2">
    <source>
        <dbReference type="ARBA" id="ARBA00004651"/>
    </source>
</evidence>
<evidence type="ECO:0000313" key="23">
    <source>
        <dbReference type="EMBL" id="RAU20207.1"/>
    </source>
</evidence>
<dbReference type="EC" id="2.7.13.3" evidence="3"/>
<evidence type="ECO:0000256" key="17">
    <source>
        <dbReference type="SAM" id="Coils"/>
    </source>
</evidence>
<dbReference type="SMART" id="SM00387">
    <property type="entry name" value="HATPase_c"/>
    <property type="match status" value="1"/>
</dbReference>
<dbReference type="CDD" id="cd00082">
    <property type="entry name" value="HisKA"/>
    <property type="match status" value="1"/>
</dbReference>
<dbReference type="Gene3D" id="1.20.120.160">
    <property type="entry name" value="HPT domain"/>
    <property type="match status" value="1"/>
</dbReference>
<keyword evidence="13" id="KW-0472">Membrane</keyword>
<evidence type="ECO:0000256" key="5">
    <source>
        <dbReference type="ARBA" id="ARBA00022553"/>
    </source>
</evidence>
<keyword evidence="8" id="KW-0547">Nucleotide-binding</keyword>
<dbReference type="SUPFAM" id="SSF55874">
    <property type="entry name" value="ATPase domain of HSP90 chaperone/DNA topoisomerase II/histidine kinase"/>
    <property type="match status" value="1"/>
</dbReference>
<evidence type="ECO:0000259" key="18">
    <source>
        <dbReference type="PROSITE" id="PS50109"/>
    </source>
</evidence>
<reference evidence="23 24" key="1">
    <citation type="submission" date="2017-11" db="EMBL/GenBank/DDBJ databases">
        <title>Draft genome sequence of magnetotactic bacterium Magnetospirillum kuznetsovii LBB-42.</title>
        <authorList>
            <person name="Grouzdev D.S."/>
            <person name="Rysina M.S."/>
            <person name="Baslerov R.V."/>
            <person name="Koziaeva V."/>
        </authorList>
    </citation>
    <scope>NUCLEOTIDE SEQUENCE [LARGE SCALE GENOMIC DNA]</scope>
    <source>
        <strain evidence="23 24">LBB-42</strain>
    </source>
</reference>
<evidence type="ECO:0000259" key="20">
    <source>
        <dbReference type="PROSITE" id="PS50112"/>
    </source>
</evidence>
<proteinExistence type="predicted"/>
<evidence type="ECO:0000256" key="1">
    <source>
        <dbReference type="ARBA" id="ARBA00000085"/>
    </source>
</evidence>
<accession>A0A364NTJ9</accession>
<dbReference type="InterPro" id="IPR003661">
    <property type="entry name" value="HisK_dim/P_dom"/>
</dbReference>
<dbReference type="SUPFAM" id="SSF55785">
    <property type="entry name" value="PYP-like sensor domain (PAS domain)"/>
    <property type="match status" value="3"/>
</dbReference>
<keyword evidence="10" id="KW-0067">ATP-binding</keyword>
<keyword evidence="14" id="KW-0131">Cell cycle</keyword>